<dbReference type="AlphaFoldDB" id="A0AAD7Z8T3"/>
<dbReference type="GO" id="GO:0000981">
    <property type="term" value="F:DNA-binding transcription factor activity, RNA polymerase II-specific"/>
    <property type="evidence" value="ECO:0007669"/>
    <property type="project" value="TreeGrafter"/>
</dbReference>
<dbReference type="Gene3D" id="3.30.160.60">
    <property type="entry name" value="Classic Zinc Finger"/>
    <property type="match status" value="2"/>
</dbReference>
<gene>
    <name evidence="4" type="ORF">L9F63_007207</name>
</gene>
<keyword evidence="1" id="KW-0479">Metal-binding</keyword>
<evidence type="ECO:0000313" key="4">
    <source>
        <dbReference type="EMBL" id="KAJ9575895.1"/>
    </source>
</evidence>
<dbReference type="InterPro" id="IPR055303">
    <property type="entry name" value="ATMIN"/>
</dbReference>
<feature type="domain" description="C2H2-type" evidence="3">
    <location>
        <begin position="97"/>
        <end position="118"/>
    </location>
</feature>
<organism evidence="4 5">
    <name type="scientific">Diploptera punctata</name>
    <name type="common">Pacific beetle cockroach</name>
    <dbReference type="NCBI Taxonomy" id="6984"/>
    <lineage>
        <taxon>Eukaryota</taxon>
        <taxon>Metazoa</taxon>
        <taxon>Ecdysozoa</taxon>
        <taxon>Arthropoda</taxon>
        <taxon>Hexapoda</taxon>
        <taxon>Insecta</taxon>
        <taxon>Pterygota</taxon>
        <taxon>Neoptera</taxon>
        <taxon>Polyneoptera</taxon>
        <taxon>Dictyoptera</taxon>
        <taxon>Blattodea</taxon>
        <taxon>Blaberoidea</taxon>
        <taxon>Blaberidae</taxon>
        <taxon>Diplopterinae</taxon>
        <taxon>Diploptera</taxon>
    </lineage>
</organism>
<dbReference type="InterPro" id="IPR013087">
    <property type="entry name" value="Znf_C2H2_type"/>
</dbReference>
<feature type="compositionally biased region" description="Basic and acidic residues" evidence="2">
    <location>
        <begin position="264"/>
        <end position="280"/>
    </location>
</feature>
<evidence type="ECO:0000259" key="3">
    <source>
        <dbReference type="PROSITE" id="PS50157"/>
    </source>
</evidence>
<dbReference type="Proteomes" id="UP001233999">
    <property type="component" value="Unassembled WGS sequence"/>
</dbReference>
<dbReference type="GO" id="GO:0000976">
    <property type="term" value="F:transcription cis-regulatory region binding"/>
    <property type="evidence" value="ECO:0007669"/>
    <property type="project" value="InterPro"/>
</dbReference>
<reference evidence="4" key="1">
    <citation type="journal article" date="2023" name="IScience">
        <title>Live-bearing cockroach genome reveals convergent evolutionary mechanisms linked to viviparity in insects and beyond.</title>
        <authorList>
            <person name="Fouks B."/>
            <person name="Harrison M.C."/>
            <person name="Mikhailova A.A."/>
            <person name="Marchal E."/>
            <person name="English S."/>
            <person name="Carruthers M."/>
            <person name="Jennings E.C."/>
            <person name="Chiamaka E.L."/>
            <person name="Frigard R.A."/>
            <person name="Pippel M."/>
            <person name="Attardo G.M."/>
            <person name="Benoit J.B."/>
            <person name="Bornberg-Bauer E."/>
            <person name="Tobe S.S."/>
        </authorList>
    </citation>
    <scope>NUCLEOTIDE SEQUENCE</scope>
    <source>
        <strain evidence="4">Stay&amp;Tobe</strain>
    </source>
</reference>
<dbReference type="PROSITE" id="PS50157">
    <property type="entry name" value="ZINC_FINGER_C2H2_2"/>
    <property type="match status" value="2"/>
</dbReference>
<dbReference type="PROSITE" id="PS00028">
    <property type="entry name" value="ZINC_FINGER_C2H2_1"/>
    <property type="match status" value="1"/>
</dbReference>
<feature type="domain" description="C2H2-type" evidence="3">
    <location>
        <begin position="20"/>
        <end position="50"/>
    </location>
</feature>
<sequence length="441" mass="49738">MGVTKICPQPSELSGIKTNIHCPEEGCGKIFLNSANLDMHLLRHHKKENISNKDKEKICQYHCPVEKCLYNIKSNQFFKQLKYLKQHYLKVHAEKSFQCEKCSKGFSTEAARKHHLRVCGVKFICSCQYSYDSYEALITHAKRLSHTFDEKYRSYGKKHSTTDATKEKTPGNSVQPIPTGIAVSVHFLPAVALIELSGKGTSKDKEIQTDTQITDKRTKKAPSPFKSCERATKRRKSAQTQTGIVSRNKRPKISAQTQTTSDNILKKAMKDANIPHDNQKKQGNHSSSKRRKNSMETQTTNHIKQNKDTNNLPSDYSHLNSNFTSIHNFSSSSNMSSYKNNNNSSYEIGDDGLRDFWASAKNSSSTQTSPIAMSCLMEQEELLSDSVTQTDFNLSFLEPDTCEQVSNSIHSGSQTMHSLQRYFEDNSTCSFSATANKLNLN</sequence>
<keyword evidence="1" id="KW-0862">Zinc</keyword>
<dbReference type="GO" id="GO:0008270">
    <property type="term" value="F:zinc ion binding"/>
    <property type="evidence" value="ECO:0007669"/>
    <property type="project" value="UniProtKB-KW"/>
</dbReference>
<dbReference type="PANTHER" id="PTHR46664:SF1">
    <property type="entry name" value="ATM INTERACTOR"/>
    <property type="match status" value="1"/>
</dbReference>
<feature type="region of interest" description="Disordered" evidence="2">
    <location>
        <begin position="155"/>
        <end position="175"/>
    </location>
</feature>
<feature type="compositionally biased region" description="Basic and acidic residues" evidence="2">
    <location>
        <begin position="201"/>
        <end position="216"/>
    </location>
</feature>
<dbReference type="GO" id="GO:0045944">
    <property type="term" value="P:positive regulation of transcription by RNA polymerase II"/>
    <property type="evidence" value="ECO:0007669"/>
    <property type="project" value="InterPro"/>
</dbReference>
<keyword evidence="5" id="KW-1185">Reference proteome</keyword>
<dbReference type="SMART" id="SM00355">
    <property type="entry name" value="ZnF_C2H2"/>
    <property type="match status" value="4"/>
</dbReference>
<evidence type="ECO:0000256" key="1">
    <source>
        <dbReference type="PROSITE-ProRule" id="PRU00042"/>
    </source>
</evidence>
<feature type="region of interest" description="Disordered" evidence="2">
    <location>
        <begin position="199"/>
        <end position="316"/>
    </location>
</feature>
<dbReference type="GO" id="GO:0005634">
    <property type="term" value="C:nucleus"/>
    <property type="evidence" value="ECO:0007669"/>
    <property type="project" value="TreeGrafter"/>
</dbReference>
<comment type="caution">
    <text evidence="4">The sequence shown here is derived from an EMBL/GenBank/DDBJ whole genome shotgun (WGS) entry which is preliminary data.</text>
</comment>
<accession>A0AAD7Z8T3</accession>
<feature type="compositionally biased region" description="Basic and acidic residues" evidence="2">
    <location>
        <begin position="160"/>
        <end position="169"/>
    </location>
</feature>
<evidence type="ECO:0000256" key="2">
    <source>
        <dbReference type="SAM" id="MobiDB-lite"/>
    </source>
</evidence>
<keyword evidence="1" id="KW-0863">Zinc-finger</keyword>
<evidence type="ECO:0000313" key="5">
    <source>
        <dbReference type="Proteomes" id="UP001233999"/>
    </source>
</evidence>
<feature type="compositionally biased region" description="Polar residues" evidence="2">
    <location>
        <begin position="254"/>
        <end position="263"/>
    </location>
</feature>
<protein>
    <recommendedName>
        <fullName evidence="3">C2H2-type domain-containing protein</fullName>
    </recommendedName>
</protein>
<dbReference type="EMBL" id="JASPKZ010009814">
    <property type="protein sequence ID" value="KAJ9575895.1"/>
    <property type="molecule type" value="Genomic_DNA"/>
</dbReference>
<reference evidence="4" key="2">
    <citation type="submission" date="2023-05" db="EMBL/GenBank/DDBJ databases">
        <authorList>
            <person name="Fouks B."/>
        </authorList>
    </citation>
    <scope>NUCLEOTIDE SEQUENCE</scope>
    <source>
        <strain evidence="4">Stay&amp;Tobe</strain>
        <tissue evidence="4">Testes</tissue>
    </source>
</reference>
<feature type="compositionally biased region" description="Polar residues" evidence="2">
    <location>
        <begin position="295"/>
        <end position="316"/>
    </location>
</feature>
<name>A0AAD7Z8T3_DIPPU</name>
<proteinExistence type="predicted"/>
<dbReference type="PANTHER" id="PTHR46664">
    <property type="entry name" value="ATM INTERACTOR"/>
    <property type="match status" value="1"/>
</dbReference>